<dbReference type="RefSeq" id="WP_320381160.1">
    <property type="nucleotide sequence ID" value="NZ_JAWDIQ010000003.1"/>
</dbReference>
<organism evidence="1 2">
    <name type="scientific">Paracerasibacillus soli</name>
    <dbReference type="NCBI Taxonomy" id="480284"/>
    <lineage>
        <taxon>Bacteria</taxon>
        <taxon>Bacillati</taxon>
        <taxon>Bacillota</taxon>
        <taxon>Bacilli</taxon>
        <taxon>Bacillales</taxon>
        <taxon>Bacillaceae</taxon>
        <taxon>Paracerasibacillus</taxon>
    </lineage>
</organism>
<protein>
    <submittedName>
        <fullName evidence="1">Uncharacterized protein</fullName>
    </submittedName>
</protein>
<dbReference type="EMBL" id="JAWDIQ010000003">
    <property type="protein sequence ID" value="MDY0410285.1"/>
    <property type="molecule type" value="Genomic_DNA"/>
</dbReference>
<gene>
    <name evidence="1" type="ORF">RWD45_19220</name>
</gene>
<keyword evidence="2" id="KW-1185">Reference proteome</keyword>
<comment type="caution">
    <text evidence="1">The sequence shown here is derived from an EMBL/GenBank/DDBJ whole genome shotgun (WGS) entry which is preliminary data.</text>
</comment>
<accession>A0ABU5CVK7</accession>
<name>A0ABU5CVK7_9BACI</name>
<evidence type="ECO:0000313" key="2">
    <source>
        <dbReference type="Proteomes" id="UP001275315"/>
    </source>
</evidence>
<dbReference type="Proteomes" id="UP001275315">
    <property type="component" value="Unassembled WGS sequence"/>
</dbReference>
<reference evidence="1 2" key="1">
    <citation type="submission" date="2023-10" db="EMBL/GenBank/DDBJ databases">
        <title>Virgibacillus soli CC-YMP-6 genome.</title>
        <authorList>
            <person name="Miliotis G."/>
            <person name="Sengupta P."/>
            <person name="Hameed A."/>
            <person name="Chuvochina M."/>
            <person name="Mcdonagh F."/>
            <person name="Simpson A.C."/>
            <person name="Singh N.K."/>
            <person name="Rekha P.D."/>
            <person name="Raman K."/>
            <person name="Hugenholtz P."/>
            <person name="Venkateswaran K."/>
        </authorList>
    </citation>
    <scope>NUCLEOTIDE SEQUENCE [LARGE SCALE GENOMIC DNA]</scope>
    <source>
        <strain evidence="1 2">CC-YMP-6</strain>
    </source>
</reference>
<evidence type="ECO:0000313" key="1">
    <source>
        <dbReference type="EMBL" id="MDY0410285.1"/>
    </source>
</evidence>
<sequence length="184" mass="22734">MEAMTLLFSHQLLSYKPYLRYSFLHEYGHIFTLNETQTKINEELFLEEEPSEEQLKQDKESCKTYYHNGRCSYEDSYLFQYFQRFWADIYEQYQKIDWDNQKEYEEFFFTHEERFFNSYQGTSPPEDIADTFAFFVHSHSSIGAQPEMKYQKIKFFYEYEELVELRTTILENLYHLSIEDEEFY</sequence>
<proteinExistence type="predicted"/>